<dbReference type="Pfam" id="PF06649">
    <property type="entry name" value="DUF1161"/>
    <property type="match status" value="1"/>
</dbReference>
<keyword evidence="3" id="KW-1185">Reference proteome</keyword>
<evidence type="ECO:0000313" key="2">
    <source>
        <dbReference type="EMBL" id="BBD78699.1"/>
    </source>
</evidence>
<accession>A0A2Z6E285</accession>
<proteinExistence type="predicted"/>
<dbReference type="EMBL" id="AP018560">
    <property type="protein sequence ID" value="BBD78699.1"/>
    <property type="molecule type" value="Genomic_DNA"/>
</dbReference>
<dbReference type="Proteomes" id="UP000270530">
    <property type="component" value="Chromosome"/>
</dbReference>
<feature type="signal peptide" evidence="1">
    <location>
        <begin position="1"/>
        <end position="19"/>
    </location>
</feature>
<organism evidence="2 3">
    <name type="scientific">Aerosticca soli</name>
    <dbReference type="NCBI Taxonomy" id="2010829"/>
    <lineage>
        <taxon>Bacteria</taxon>
        <taxon>Pseudomonadati</taxon>
        <taxon>Pseudomonadota</taxon>
        <taxon>Gammaproteobacteria</taxon>
        <taxon>Lysobacterales</taxon>
        <taxon>Rhodanobacteraceae</taxon>
        <taxon>Aerosticca</taxon>
    </lineage>
</organism>
<reference evidence="3" key="2">
    <citation type="submission" date="2018-06" db="EMBL/GenBank/DDBJ databases">
        <title>Genome sequence of Rhodanobacteraceae bacterium strain Dysh456.</title>
        <authorList>
            <person name="Fukui M."/>
        </authorList>
    </citation>
    <scope>NUCLEOTIDE SEQUENCE [LARGE SCALE GENOMIC DNA]</scope>
    <source>
        <strain evidence="3">Dysh456</strain>
    </source>
</reference>
<dbReference type="RefSeq" id="WP_126535494.1">
    <property type="nucleotide sequence ID" value="NZ_AP018560.1"/>
</dbReference>
<feature type="chain" id="PRO_5016240377" evidence="1">
    <location>
        <begin position="20"/>
        <end position="89"/>
    </location>
</feature>
<dbReference type="InterPro" id="IPR010595">
    <property type="entry name" value="DUF1161"/>
</dbReference>
<dbReference type="AlphaFoldDB" id="A0A2Z6E285"/>
<reference evidence="3" key="1">
    <citation type="submission" date="2018-04" db="EMBL/GenBank/DDBJ databases">
        <authorList>
            <person name="Watanabe M."/>
            <person name="Kojima H."/>
        </authorList>
    </citation>
    <scope>NUCLEOTIDE SEQUENCE [LARGE SCALE GENOMIC DNA]</scope>
    <source>
        <strain evidence="3">Dysh456</strain>
    </source>
</reference>
<evidence type="ECO:0000313" key="3">
    <source>
        <dbReference type="Proteomes" id="UP000270530"/>
    </source>
</evidence>
<sequence>MNKLPALLLASLLPVFAHASCDEVKAQIDAKLKAKNIPHYSLEVVPADQADDKDGKVVGSCEGDSKKIVYTRGVDDEGGQAPASSRSSG</sequence>
<dbReference type="KEGG" id="rbd:ALSL_0020"/>
<dbReference type="OrthoDB" id="6183281at2"/>
<evidence type="ECO:0000256" key="1">
    <source>
        <dbReference type="SAM" id="SignalP"/>
    </source>
</evidence>
<gene>
    <name evidence="2" type="ORF">ALSL_0020</name>
</gene>
<protein>
    <submittedName>
        <fullName evidence="2">Putative outer membrane protein</fullName>
    </submittedName>
</protein>
<name>A0A2Z6E285_9GAMM</name>
<keyword evidence="1" id="KW-0732">Signal</keyword>